<evidence type="ECO:0000256" key="2">
    <source>
        <dbReference type="ARBA" id="ARBA00023002"/>
    </source>
</evidence>
<dbReference type="Pfam" id="PF00106">
    <property type="entry name" value="adh_short"/>
    <property type="match status" value="1"/>
</dbReference>
<dbReference type="CDD" id="cd05374">
    <property type="entry name" value="17beta-HSD-like_SDR_c"/>
    <property type="match status" value="1"/>
</dbReference>
<dbReference type="PROSITE" id="PS00061">
    <property type="entry name" value="ADH_SHORT"/>
    <property type="match status" value="1"/>
</dbReference>
<evidence type="ECO:0000313" key="6">
    <source>
        <dbReference type="Proteomes" id="UP001139474"/>
    </source>
</evidence>
<dbReference type="NCBIfam" id="NF004824">
    <property type="entry name" value="PRK06180.1"/>
    <property type="match status" value="1"/>
</dbReference>
<proteinExistence type="inferred from homology"/>
<dbReference type="SUPFAM" id="SSF51735">
    <property type="entry name" value="NAD(P)-binding Rossmann-fold domains"/>
    <property type="match status" value="1"/>
</dbReference>
<accession>A0A9X2FZA5</accession>
<keyword evidence="6" id="KW-1185">Reference proteome</keyword>
<keyword evidence="2" id="KW-0560">Oxidoreductase</keyword>
<evidence type="ECO:0000256" key="3">
    <source>
        <dbReference type="RuleBase" id="RU000363"/>
    </source>
</evidence>
<dbReference type="InterPro" id="IPR020904">
    <property type="entry name" value="Sc_DH/Rdtase_CS"/>
</dbReference>
<dbReference type="AlphaFoldDB" id="A0A9X2FZA5"/>
<dbReference type="Proteomes" id="UP001139474">
    <property type="component" value="Unassembled WGS sequence"/>
</dbReference>
<sequence length="277" mass="30215">MHKTWFITGANRGIGLEITQAALANNDRVVATGRNLEKLEAALGQPSEQLTFAELNVQSPEQTQNAVDAALLKFGRIDVLVNNAGYGQLGHFETVSREAIDSQFATNVFGLMDVTRAVLPTMRKQRSGHIFNLSSIGGVLGFESSSIYCATKFAVEGFSESLALEVEPLGISVTIVEPGFFRTDFLDSSSVKYGEKAIDDYAEAIEKLRSQFDSYSHAQPGDPVKLAEVIVKIAGKESYPLRMVAGSDALKMSQDVLSARTDELEKWRDTSVSTDHE</sequence>
<dbReference type="PRINTS" id="PR00080">
    <property type="entry name" value="SDRFAMILY"/>
</dbReference>
<dbReference type="PANTHER" id="PTHR43976:SF16">
    <property type="entry name" value="SHORT-CHAIN DEHYDROGENASE_REDUCTASE FAMILY PROTEIN"/>
    <property type="match status" value="1"/>
</dbReference>
<dbReference type="RefSeq" id="WP_253620107.1">
    <property type="nucleotide sequence ID" value="NZ_JAMZDE010000008.1"/>
</dbReference>
<dbReference type="Gene3D" id="3.40.50.720">
    <property type="entry name" value="NAD(P)-binding Rossmann-like Domain"/>
    <property type="match status" value="1"/>
</dbReference>
<dbReference type="InterPro" id="IPR057326">
    <property type="entry name" value="KR_dom"/>
</dbReference>
<dbReference type="PRINTS" id="PR00081">
    <property type="entry name" value="GDHRDH"/>
</dbReference>
<dbReference type="InterPro" id="IPR051911">
    <property type="entry name" value="SDR_oxidoreductase"/>
</dbReference>
<dbReference type="SMART" id="SM00822">
    <property type="entry name" value="PKS_KR"/>
    <property type="match status" value="1"/>
</dbReference>
<comment type="similarity">
    <text evidence="1 3">Belongs to the short-chain dehydrogenases/reductases (SDR) family.</text>
</comment>
<comment type="caution">
    <text evidence="5">The sequence shown here is derived from an EMBL/GenBank/DDBJ whole genome shotgun (WGS) entry which is preliminary data.</text>
</comment>
<reference evidence="5" key="1">
    <citation type="submission" date="2022-06" db="EMBL/GenBank/DDBJ databases">
        <title>Idiomarina rhizosphaerae M1R2S28.</title>
        <authorList>
            <person name="Sun J.-Q."/>
            <person name="Li L.-F."/>
        </authorList>
    </citation>
    <scope>NUCLEOTIDE SEQUENCE</scope>
    <source>
        <strain evidence="5">M1R2S28</strain>
    </source>
</reference>
<feature type="domain" description="Ketoreductase" evidence="4">
    <location>
        <begin position="3"/>
        <end position="179"/>
    </location>
</feature>
<evidence type="ECO:0000259" key="4">
    <source>
        <dbReference type="SMART" id="SM00822"/>
    </source>
</evidence>
<evidence type="ECO:0000313" key="5">
    <source>
        <dbReference type="EMBL" id="MCP1340254.1"/>
    </source>
</evidence>
<dbReference type="InterPro" id="IPR036291">
    <property type="entry name" value="NAD(P)-bd_dom_sf"/>
</dbReference>
<dbReference type="InterPro" id="IPR002347">
    <property type="entry name" value="SDR_fam"/>
</dbReference>
<name>A0A9X2FZA5_9GAMM</name>
<gene>
    <name evidence="5" type="ORF">NJR55_11710</name>
</gene>
<evidence type="ECO:0000256" key="1">
    <source>
        <dbReference type="ARBA" id="ARBA00006484"/>
    </source>
</evidence>
<dbReference type="EMBL" id="JAMZDE010000008">
    <property type="protein sequence ID" value="MCP1340254.1"/>
    <property type="molecule type" value="Genomic_DNA"/>
</dbReference>
<dbReference type="PANTHER" id="PTHR43976">
    <property type="entry name" value="SHORT CHAIN DEHYDROGENASE"/>
    <property type="match status" value="1"/>
</dbReference>
<organism evidence="5 6">
    <name type="scientific">Idiomarina rhizosphaerae</name>
    <dbReference type="NCBI Taxonomy" id="2961572"/>
    <lineage>
        <taxon>Bacteria</taxon>
        <taxon>Pseudomonadati</taxon>
        <taxon>Pseudomonadota</taxon>
        <taxon>Gammaproteobacteria</taxon>
        <taxon>Alteromonadales</taxon>
        <taxon>Idiomarinaceae</taxon>
        <taxon>Idiomarina</taxon>
    </lineage>
</organism>
<protein>
    <submittedName>
        <fullName evidence="5">Oxidoreductase</fullName>
    </submittedName>
</protein>
<dbReference type="GO" id="GO:0016491">
    <property type="term" value="F:oxidoreductase activity"/>
    <property type="evidence" value="ECO:0007669"/>
    <property type="project" value="UniProtKB-KW"/>
</dbReference>